<dbReference type="InterPro" id="IPR029058">
    <property type="entry name" value="AB_hydrolase_fold"/>
</dbReference>
<dbReference type="RefSeq" id="WP_377381041.1">
    <property type="nucleotide sequence ID" value="NZ_JBHSSW010000066.1"/>
</dbReference>
<comment type="caution">
    <text evidence="1">The sequence shown here is derived from an EMBL/GenBank/DDBJ whole genome shotgun (WGS) entry which is preliminary data.</text>
</comment>
<dbReference type="Proteomes" id="UP001596303">
    <property type="component" value="Unassembled WGS sequence"/>
</dbReference>
<protein>
    <recommendedName>
        <fullName evidence="3">Alpha/beta hydrolase</fullName>
    </recommendedName>
</protein>
<proteinExistence type="predicted"/>
<evidence type="ECO:0000313" key="2">
    <source>
        <dbReference type="Proteomes" id="UP001596303"/>
    </source>
</evidence>
<dbReference type="EMBL" id="JBHSSW010000066">
    <property type="protein sequence ID" value="MFC6199707.1"/>
    <property type="molecule type" value="Genomic_DNA"/>
</dbReference>
<gene>
    <name evidence="1" type="ORF">ACFQDM_16630</name>
</gene>
<sequence>MQTALKRLKAAADLSPELIKLEEDQQSKDLWVIFSHVDVPVGKFAQTRVFERLDGNKLFLNCRHNAWYTNGIDGFSSDIGDTIYRLKELVQPYNTCFVGHSMGAYLSLLCGNIIPNTRFIATSPELHLHLPGSRADRNGVNIDSKWASVATLSEEFHNHPNGQIYMGTYDPIDAYFTSRKEMISNMGDVYEVPHHHGVTEYFTSAGIYLDILIGKKEVLNSLLARRFLLPPNALGPIDAYEHFYKTFLLLSEDISREDVLNSISSFEDWLHPGWQEVRAKLYRKISDRLSSLKSAETAYFQQPNLEQFIGTYATSCADNRDYLRFKRLQHSIPPNLQRHRIVDRLAEIETKFPNKQEIINSFPLQNFPNTADVLNNLEPPRKPLNIDAILEAKRHMEWQTILELVPTNYEFRRSNSDHNVAVALLRALLAVGETGAIFRHSVNFFFLFPNSERIAANVLTAAIQLNSNILISVFLNFRFPHKTMNKLCGRLLKQLPNVSDHLLAADCTLFFLTNAEPANKQRVFLHQTLLKKGMMRSVCQVIIEKRLTRSIPNKNVLAFVRLFLASGYRNSAISWLHNNAEYFDHSAKSQAMAIISRGMLKSSSTSPPLALDS</sequence>
<dbReference type="SUPFAM" id="SSF53474">
    <property type="entry name" value="alpha/beta-Hydrolases"/>
    <property type="match status" value="1"/>
</dbReference>
<evidence type="ECO:0000313" key="1">
    <source>
        <dbReference type="EMBL" id="MFC6199707.1"/>
    </source>
</evidence>
<reference evidence="2" key="1">
    <citation type="journal article" date="2019" name="Int. J. Syst. Evol. Microbiol.">
        <title>The Global Catalogue of Microorganisms (GCM) 10K type strain sequencing project: providing services to taxonomists for standard genome sequencing and annotation.</title>
        <authorList>
            <consortium name="The Broad Institute Genomics Platform"/>
            <consortium name="The Broad Institute Genome Sequencing Center for Infectious Disease"/>
            <person name="Wu L."/>
            <person name="Ma J."/>
        </authorList>
    </citation>
    <scope>NUCLEOTIDE SEQUENCE [LARGE SCALE GENOMIC DNA]</scope>
    <source>
        <strain evidence="2">CGMCC-1.15741</strain>
    </source>
</reference>
<evidence type="ECO:0008006" key="3">
    <source>
        <dbReference type="Google" id="ProtNLM"/>
    </source>
</evidence>
<accession>A0ABW1SDC7</accession>
<name>A0ABW1SDC7_9PROT</name>
<organism evidence="1 2">
    <name type="scientific">Ponticaulis profundi</name>
    <dbReference type="NCBI Taxonomy" id="2665222"/>
    <lineage>
        <taxon>Bacteria</taxon>
        <taxon>Pseudomonadati</taxon>
        <taxon>Pseudomonadota</taxon>
        <taxon>Alphaproteobacteria</taxon>
        <taxon>Hyphomonadales</taxon>
        <taxon>Hyphomonadaceae</taxon>
        <taxon>Ponticaulis</taxon>
    </lineage>
</organism>
<keyword evidence="2" id="KW-1185">Reference proteome</keyword>